<evidence type="ECO:0000259" key="4">
    <source>
        <dbReference type="PROSITE" id="PS50222"/>
    </source>
</evidence>
<sequence length="219" mass="25651">MSRRWWCQKSPTEGILQQTPGLDCVLFATNIKLLSNVKYPEAFFHNCQTGTTIINWRHGREKRGDIRNKMSEFKISEKQLTDAHNTFNLFDKKGDGRVSTKELEKVFKSLALQINDEQLKEWADEMDEEAEGYLTWDQFKVLFERKIRMDEDERELREAFRVLDKGNKGTIPVEDLRWILKSIGDDFTEEELDDMIAETDTDGSGTVDYEEFKTLMTSD</sequence>
<evidence type="ECO:0000256" key="3">
    <source>
        <dbReference type="ARBA" id="ARBA00023179"/>
    </source>
</evidence>
<protein>
    <submittedName>
        <fullName evidence="5">Troponin C</fullName>
    </submittedName>
</protein>
<dbReference type="SMART" id="SM00054">
    <property type="entry name" value="EFh"/>
    <property type="match status" value="4"/>
</dbReference>
<evidence type="ECO:0000256" key="1">
    <source>
        <dbReference type="ARBA" id="ARBA00022737"/>
    </source>
</evidence>
<dbReference type="FunFam" id="1.10.238.10:FF:000001">
    <property type="entry name" value="Calmodulin 1"/>
    <property type="match status" value="1"/>
</dbReference>
<dbReference type="PANTHER" id="PTHR23048:SF0">
    <property type="entry name" value="CALMODULIN LIKE 3"/>
    <property type="match status" value="1"/>
</dbReference>
<dbReference type="PROSITE" id="PS00018">
    <property type="entry name" value="EF_HAND_1"/>
    <property type="match status" value="1"/>
</dbReference>
<dbReference type="EMBL" id="JH816435">
    <property type="protein sequence ID" value="EKC35652.1"/>
    <property type="molecule type" value="Genomic_DNA"/>
</dbReference>
<reference evidence="5" key="1">
    <citation type="journal article" date="2012" name="Nature">
        <title>The oyster genome reveals stress adaptation and complexity of shell formation.</title>
        <authorList>
            <person name="Zhang G."/>
            <person name="Fang X."/>
            <person name="Guo X."/>
            <person name="Li L."/>
            <person name="Luo R."/>
            <person name="Xu F."/>
            <person name="Yang P."/>
            <person name="Zhang L."/>
            <person name="Wang X."/>
            <person name="Qi H."/>
            <person name="Xiong Z."/>
            <person name="Que H."/>
            <person name="Xie Y."/>
            <person name="Holland P.W."/>
            <person name="Paps J."/>
            <person name="Zhu Y."/>
            <person name="Wu F."/>
            <person name="Chen Y."/>
            <person name="Wang J."/>
            <person name="Peng C."/>
            <person name="Meng J."/>
            <person name="Yang L."/>
            <person name="Liu J."/>
            <person name="Wen B."/>
            <person name="Zhang N."/>
            <person name="Huang Z."/>
            <person name="Zhu Q."/>
            <person name="Feng Y."/>
            <person name="Mount A."/>
            <person name="Hedgecock D."/>
            <person name="Xu Z."/>
            <person name="Liu Y."/>
            <person name="Domazet-Loso T."/>
            <person name="Du Y."/>
            <person name="Sun X."/>
            <person name="Zhang S."/>
            <person name="Liu B."/>
            <person name="Cheng P."/>
            <person name="Jiang X."/>
            <person name="Li J."/>
            <person name="Fan D."/>
            <person name="Wang W."/>
            <person name="Fu W."/>
            <person name="Wang T."/>
            <person name="Wang B."/>
            <person name="Zhang J."/>
            <person name="Peng Z."/>
            <person name="Li Y."/>
            <person name="Li N."/>
            <person name="Wang J."/>
            <person name="Chen M."/>
            <person name="He Y."/>
            <person name="Tan F."/>
            <person name="Song X."/>
            <person name="Zheng Q."/>
            <person name="Huang R."/>
            <person name="Yang H."/>
            <person name="Du X."/>
            <person name="Chen L."/>
            <person name="Yang M."/>
            <person name="Gaffney P.M."/>
            <person name="Wang S."/>
            <person name="Luo L."/>
            <person name="She Z."/>
            <person name="Ming Y."/>
            <person name="Huang W."/>
            <person name="Zhang S."/>
            <person name="Huang B."/>
            <person name="Zhang Y."/>
            <person name="Qu T."/>
            <person name="Ni P."/>
            <person name="Miao G."/>
            <person name="Wang J."/>
            <person name="Wang Q."/>
            <person name="Steinberg C.E."/>
            <person name="Wang H."/>
            <person name="Li N."/>
            <person name="Qian L."/>
            <person name="Zhang G."/>
            <person name="Li Y."/>
            <person name="Yang H."/>
            <person name="Liu X."/>
            <person name="Wang J."/>
            <person name="Yin Y."/>
            <person name="Wang J."/>
        </authorList>
    </citation>
    <scope>NUCLEOTIDE SEQUENCE [LARGE SCALE GENOMIC DNA]</scope>
    <source>
        <strain evidence="5">05x7-T-G4-1.051#20</strain>
    </source>
</reference>
<dbReference type="InterPro" id="IPR050230">
    <property type="entry name" value="CALM/Myosin/TropC-like"/>
</dbReference>
<name>K1QFK6_MAGGI</name>
<dbReference type="InterPro" id="IPR011992">
    <property type="entry name" value="EF-hand-dom_pair"/>
</dbReference>
<feature type="domain" description="EF-hand" evidence="4">
    <location>
        <begin position="151"/>
        <end position="186"/>
    </location>
</feature>
<organism evidence="5">
    <name type="scientific">Magallana gigas</name>
    <name type="common">Pacific oyster</name>
    <name type="synonym">Crassostrea gigas</name>
    <dbReference type="NCBI Taxonomy" id="29159"/>
    <lineage>
        <taxon>Eukaryota</taxon>
        <taxon>Metazoa</taxon>
        <taxon>Spiralia</taxon>
        <taxon>Lophotrochozoa</taxon>
        <taxon>Mollusca</taxon>
        <taxon>Bivalvia</taxon>
        <taxon>Autobranchia</taxon>
        <taxon>Pteriomorphia</taxon>
        <taxon>Ostreida</taxon>
        <taxon>Ostreoidea</taxon>
        <taxon>Ostreidae</taxon>
        <taxon>Magallana</taxon>
    </lineage>
</organism>
<feature type="domain" description="EF-hand" evidence="4">
    <location>
        <begin position="187"/>
        <end position="219"/>
    </location>
</feature>
<keyword evidence="3" id="KW-0514">Muscle protein</keyword>
<dbReference type="InterPro" id="IPR002048">
    <property type="entry name" value="EF_hand_dom"/>
</dbReference>
<feature type="domain" description="EF-hand" evidence="4">
    <location>
        <begin position="114"/>
        <end position="149"/>
    </location>
</feature>
<keyword evidence="1" id="KW-0677">Repeat</keyword>
<accession>K1QFK6</accession>
<dbReference type="CDD" id="cd00051">
    <property type="entry name" value="EFh"/>
    <property type="match status" value="1"/>
</dbReference>
<dbReference type="HOGENOM" id="CLU_061288_2_4_1"/>
<dbReference type="Gene3D" id="1.10.238.10">
    <property type="entry name" value="EF-hand"/>
    <property type="match status" value="3"/>
</dbReference>
<feature type="domain" description="EF-hand" evidence="4">
    <location>
        <begin position="78"/>
        <end position="113"/>
    </location>
</feature>
<dbReference type="InParanoid" id="K1QFK6"/>
<dbReference type="GO" id="GO:0005509">
    <property type="term" value="F:calcium ion binding"/>
    <property type="evidence" value="ECO:0007669"/>
    <property type="project" value="InterPro"/>
</dbReference>
<dbReference type="InterPro" id="IPR018247">
    <property type="entry name" value="EF_Hand_1_Ca_BS"/>
</dbReference>
<evidence type="ECO:0000256" key="2">
    <source>
        <dbReference type="ARBA" id="ARBA00022837"/>
    </source>
</evidence>
<dbReference type="SUPFAM" id="SSF47473">
    <property type="entry name" value="EF-hand"/>
    <property type="match status" value="1"/>
</dbReference>
<proteinExistence type="predicted"/>
<dbReference type="PANTHER" id="PTHR23048">
    <property type="entry name" value="MYOSIN LIGHT CHAIN 1, 3"/>
    <property type="match status" value="1"/>
</dbReference>
<evidence type="ECO:0000313" key="5">
    <source>
        <dbReference type="EMBL" id="EKC35652.1"/>
    </source>
</evidence>
<dbReference type="PROSITE" id="PS50222">
    <property type="entry name" value="EF_HAND_2"/>
    <property type="match status" value="4"/>
</dbReference>
<dbReference type="GO" id="GO:0016460">
    <property type="term" value="C:myosin II complex"/>
    <property type="evidence" value="ECO:0007669"/>
    <property type="project" value="TreeGrafter"/>
</dbReference>
<dbReference type="Pfam" id="PF13499">
    <property type="entry name" value="EF-hand_7"/>
    <property type="match status" value="2"/>
</dbReference>
<keyword evidence="2" id="KW-0106">Calcium</keyword>
<gene>
    <name evidence="5" type="ORF">CGI_10020344</name>
</gene>
<dbReference type="AlphaFoldDB" id="K1QFK6"/>